<accession>Q2GXF5</accession>
<dbReference type="RefSeq" id="XP_001225005.1">
    <property type="nucleotide sequence ID" value="XM_001225004.1"/>
</dbReference>
<dbReference type="InParanoid" id="Q2GXF5"/>
<gene>
    <name evidence="2" type="ORF">CHGG_07349</name>
</gene>
<evidence type="ECO:0000256" key="1">
    <source>
        <dbReference type="SAM" id="MobiDB-lite"/>
    </source>
</evidence>
<dbReference type="VEuPathDB" id="FungiDB:CHGG_07349"/>
<sequence>MARGDTPTTTITTHDRPGQPPLAHPVDLEAAANAGHICGVGALPRLPITRARGRICRAFSGTRWACLTGRRGGKRAMGHTSPIGTFGCAFPHGSTRCQKPTRERGA</sequence>
<dbReference type="HOGENOM" id="CLU_2222967_0_0_1"/>
<dbReference type="AlphaFoldDB" id="Q2GXF5"/>
<dbReference type="GeneID" id="4393832"/>
<reference evidence="3" key="1">
    <citation type="journal article" date="2015" name="Genome Announc.">
        <title>Draft genome sequence of the cellulolytic fungus Chaetomium globosum.</title>
        <authorList>
            <person name="Cuomo C.A."/>
            <person name="Untereiner W.A."/>
            <person name="Ma L.-J."/>
            <person name="Grabherr M."/>
            <person name="Birren B.W."/>
        </authorList>
    </citation>
    <scope>NUCLEOTIDE SEQUENCE [LARGE SCALE GENOMIC DNA]</scope>
    <source>
        <strain evidence="3">ATCC 6205 / CBS 148.51 / DSM 1962 / NBRC 6347 / NRRL 1970</strain>
    </source>
</reference>
<feature type="compositionally biased region" description="Low complexity" evidence="1">
    <location>
        <begin position="1"/>
        <end position="12"/>
    </location>
</feature>
<dbReference type="Proteomes" id="UP000001056">
    <property type="component" value="Unassembled WGS sequence"/>
</dbReference>
<feature type="region of interest" description="Disordered" evidence="1">
    <location>
        <begin position="1"/>
        <end position="24"/>
    </location>
</feature>
<organism evidence="2 3">
    <name type="scientific">Chaetomium globosum (strain ATCC 6205 / CBS 148.51 / DSM 1962 / NBRC 6347 / NRRL 1970)</name>
    <name type="common">Soil fungus</name>
    <dbReference type="NCBI Taxonomy" id="306901"/>
    <lineage>
        <taxon>Eukaryota</taxon>
        <taxon>Fungi</taxon>
        <taxon>Dikarya</taxon>
        <taxon>Ascomycota</taxon>
        <taxon>Pezizomycotina</taxon>
        <taxon>Sordariomycetes</taxon>
        <taxon>Sordariomycetidae</taxon>
        <taxon>Sordariales</taxon>
        <taxon>Chaetomiaceae</taxon>
        <taxon>Chaetomium</taxon>
    </lineage>
</organism>
<protein>
    <submittedName>
        <fullName evidence="2">Uncharacterized protein</fullName>
    </submittedName>
</protein>
<proteinExistence type="predicted"/>
<dbReference type="EMBL" id="CH408033">
    <property type="protein sequence ID" value="EAQ86096.1"/>
    <property type="molecule type" value="Genomic_DNA"/>
</dbReference>
<keyword evidence="3" id="KW-1185">Reference proteome</keyword>
<name>Q2GXF5_CHAGB</name>
<evidence type="ECO:0000313" key="2">
    <source>
        <dbReference type="EMBL" id="EAQ86096.1"/>
    </source>
</evidence>
<evidence type="ECO:0000313" key="3">
    <source>
        <dbReference type="Proteomes" id="UP000001056"/>
    </source>
</evidence>